<feature type="domain" description="Beta-lactamase class A catalytic" evidence="1">
    <location>
        <begin position="104"/>
        <end position="278"/>
    </location>
</feature>
<dbReference type="Proteomes" id="UP000257317">
    <property type="component" value="Unassembled WGS sequence"/>
</dbReference>
<dbReference type="Gene3D" id="3.40.710.10">
    <property type="entry name" value="DD-peptidase/beta-lactamase superfamily"/>
    <property type="match status" value="1"/>
</dbReference>
<evidence type="ECO:0000313" key="2">
    <source>
        <dbReference type="EMBL" id="GBG04168.1"/>
    </source>
</evidence>
<dbReference type="RefSeq" id="WP_117117369.1">
    <property type="nucleotide sequence ID" value="NZ_BFBY01000001.1"/>
</dbReference>
<dbReference type="Pfam" id="PF13354">
    <property type="entry name" value="Beta-lactamase2"/>
    <property type="match status" value="1"/>
</dbReference>
<name>A0A2Z6T7J4_9LACO</name>
<comment type="caution">
    <text evidence="2">The sequence shown here is derived from an EMBL/GenBank/DDBJ whole genome shotgun (WGS) entry which is preliminary data.</text>
</comment>
<dbReference type="OrthoDB" id="2320855at2"/>
<gene>
    <name evidence="2" type="ORF">LrDSM24759_00820</name>
</gene>
<dbReference type="GO" id="GO:0030655">
    <property type="term" value="P:beta-lactam antibiotic catabolic process"/>
    <property type="evidence" value="ECO:0007669"/>
    <property type="project" value="InterPro"/>
</dbReference>
<dbReference type="InterPro" id="IPR012338">
    <property type="entry name" value="Beta-lactam/transpept-like"/>
</dbReference>
<accession>A0A2Z6T7J4</accession>
<proteinExistence type="predicted"/>
<evidence type="ECO:0000313" key="3">
    <source>
        <dbReference type="Proteomes" id="UP000257317"/>
    </source>
</evidence>
<organism evidence="2 3">
    <name type="scientific">Lactobacillus rodentium</name>
    <dbReference type="NCBI Taxonomy" id="947835"/>
    <lineage>
        <taxon>Bacteria</taxon>
        <taxon>Bacillati</taxon>
        <taxon>Bacillota</taxon>
        <taxon>Bacilli</taxon>
        <taxon>Lactobacillales</taxon>
        <taxon>Lactobacillaceae</taxon>
        <taxon>Lactobacillus</taxon>
    </lineage>
</organism>
<dbReference type="InterPro" id="IPR045155">
    <property type="entry name" value="Beta-lactam_cat"/>
</dbReference>
<reference evidence="3" key="1">
    <citation type="submission" date="2018-03" db="EMBL/GenBank/DDBJ databases">
        <title>New taxa in the Lactobacillus gasseri group.</title>
        <authorList>
            <person name="Tanizawa Y."/>
            <person name="Tohno M."/>
            <person name="Endo A."/>
            <person name="Arita M."/>
        </authorList>
    </citation>
    <scope>NUCLEOTIDE SEQUENCE [LARGE SCALE GENOMIC DNA]</scope>
    <source>
        <strain evidence="3">DSM 24759</strain>
    </source>
</reference>
<dbReference type="EMBL" id="BFBY01000001">
    <property type="protein sequence ID" value="GBG04168.1"/>
    <property type="molecule type" value="Genomic_DNA"/>
</dbReference>
<evidence type="ECO:0000259" key="1">
    <source>
        <dbReference type="Pfam" id="PF13354"/>
    </source>
</evidence>
<dbReference type="SUPFAM" id="SSF56601">
    <property type="entry name" value="beta-lactamase/transpeptidase-like"/>
    <property type="match status" value="1"/>
</dbReference>
<protein>
    <submittedName>
        <fullName evidence="2">Beta-lactamase class A</fullName>
    </submittedName>
</protein>
<sequence length="303" mass="33170">MKNRILLGSLLVTFFSLTFYLTGTARFENATLKIYGNKDAKVATQSTLNDKTNTNLTPDSLKRTKNSNKALSKVIIKNVDDTTAPVQITAENLKHSDQYANVKNIDQAQDVGAVLKLFILIAYEKEGKTSQTFKVTSSEIKGNDNSLQADTAYSGTFLKDLMIRQNNNDAANVLLKALGTKKVNQISHSIGATHTKITGKFGDDKVGVTTASDLEIVMKKLYQGKIKDTNSDNQVLGQLLNFPNKGLASQINGTVYRISDSHASVALVQSNNGQVYIMSGINPDNSFNFEKLGSAINSWYEKN</sequence>
<dbReference type="AlphaFoldDB" id="A0A2Z6T7J4"/>
<keyword evidence="3" id="KW-1185">Reference proteome</keyword>
<dbReference type="GO" id="GO:0008800">
    <property type="term" value="F:beta-lactamase activity"/>
    <property type="evidence" value="ECO:0007669"/>
    <property type="project" value="InterPro"/>
</dbReference>